<dbReference type="EMBL" id="JAGKQH010000004">
    <property type="protein sequence ID" value="KAG6601666.1"/>
    <property type="molecule type" value="Genomic_DNA"/>
</dbReference>
<evidence type="ECO:0000313" key="1">
    <source>
        <dbReference type="EMBL" id="KAG6601666.1"/>
    </source>
</evidence>
<dbReference type="Proteomes" id="UP000685013">
    <property type="component" value="Chromosome 4"/>
</dbReference>
<proteinExistence type="predicted"/>
<dbReference type="AlphaFoldDB" id="A0AAV6NRD4"/>
<keyword evidence="2" id="KW-1185">Reference proteome</keyword>
<reference evidence="1 2" key="1">
    <citation type="journal article" date="2021" name="Hortic Res">
        <title>The domestication of Cucurbita argyrosperma as revealed by the genome of its wild relative.</title>
        <authorList>
            <person name="Barrera-Redondo J."/>
            <person name="Sanchez-de la Vega G."/>
            <person name="Aguirre-Liguori J.A."/>
            <person name="Castellanos-Morales G."/>
            <person name="Gutierrez-Guerrero Y.T."/>
            <person name="Aguirre-Dugua X."/>
            <person name="Aguirre-Planter E."/>
            <person name="Tenaillon M.I."/>
            <person name="Lira-Saade R."/>
            <person name="Eguiarte L.E."/>
        </authorList>
    </citation>
    <scope>NUCLEOTIDE SEQUENCE [LARGE SCALE GENOMIC DNA]</scope>
    <source>
        <strain evidence="1">JBR-2021</strain>
    </source>
</reference>
<organism evidence="1 2">
    <name type="scientific">Cucurbita argyrosperma subsp. sororia</name>
    <dbReference type="NCBI Taxonomy" id="37648"/>
    <lineage>
        <taxon>Eukaryota</taxon>
        <taxon>Viridiplantae</taxon>
        <taxon>Streptophyta</taxon>
        <taxon>Embryophyta</taxon>
        <taxon>Tracheophyta</taxon>
        <taxon>Spermatophyta</taxon>
        <taxon>Magnoliopsida</taxon>
        <taxon>eudicotyledons</taxon>
        <taxon>Gunneridae</taxon>
        <taxon>Pentapetalae</taxon>
        <taxon>rosids</taxon>
        <taxon>fabids</taxon>
        <taxon>Cucurbitales</taxon>
        <taxon>Cucurbitaceae</taxon>
        <taxon>Cucurbiteae</taxon>
        <taxon>Cucurbita</taxon>
    </lineage>
</organism>
<name>A0AAV6NRD4_9ROSI</name>
<evidence type="ECO:0000313" key="2">
    <source>
        <dbReference type="Proteomes" id="UP000685013"/>
    </source>
</evidence>
<comment type="caution">
    <text evidence="1">The sequence shown here is derived from an EMBL/GenBank/DDBJ whole genome shotgun (WGS) entry which is preliminary data.</text>
</comment>
<sequence length="116" mass="12946">MPSKLLYLCGPLFLWESSRPTNSWRSFGRPHEFYCDTCYAQGVILANPTPDNLIRMTVDPTIVTGSLIGATDSTTNLHNVIAGGNLVTDITILFISHETRFHIWQNLSPLLLVSKL</sequence>
<feature type="non-terminal residue" evidence="1">
    <location>
        <position position="1"/>
    </location>
</feature>
<protein>
    <submittedName>
        <fullName evidence="1">Uncharacterized protein</fullName>
    </submittedName>
</protein>
<gene>
    <name evidence="1" type="ORF">SDJN03_06899</name>
</gene>
<accession>A0AAV6NRD4</accession>